<proteinExistence type="predicted"/>
<accession>A0AAE0URN0</accession>
<gene>
    <name evidence="1" type="ORF">QTP70_021629</name>
</gene>
<organism evidence="1 2">
    <name type="scientific">Hemibagrus guttatus</name>
    <dbReference type="NCBI Taxonomy" id="175788"/>
    <lineage>
        <taxon>Eukaryota</taxon>
        <taxon>Metazoa</taxon>
        <taxon>Chordata</taxon>
        <taxon>Craniata</taxon>
        <taxon>Vertebrata</taxon>
        <taxon>Euteleostomi</taxon>
        <taxon>Actinopterygii</taxon>
        <taxon>Neopterygii</taxon>
        <taxon>Teleostei</taxon>
        <taxon>Ostariophysi</taxon>
        <taxon>Siluriformes</taxon>
        <taxon>Bagridae</taxon>
        <taxon>Hemibagrus</taxon>
    </lineage>
</organism>
<evidence type="ECO:0000313" key="1">
    <source>
        <dbReference type="EMBL" id="KAK3514577.1"/>
    </source>
</evidence>
<sequence>MRPESSSLASTQLAVFGGGGMLPKVLDPKNTIPTIKHGGGNIMLWGQLHCIRGTMVKSWADAFFCKNCVFLTHAMEIFK</sequence>
<name>A0AAE0URN0_9TELE</name>
<evidence type="ECO:0000313" key="2">
    <source>
        <dbReference type="Proteomes" id="UP001274896"/>
    </source>
</evidence>
<dbReference type="Proteomes" id="UP001274896">
    <property type="component" value="Unassembled WGS sequence"/>
</dbReference>
<dbReference type="AlphaFoldDB" id="A0AAE0URN0"/>
<dbReference type="EMBL" id="JAUCMX010000021">
    <property type="protein sequence ID" value="KAK3514577.1"/>
    <property type="molecule type" value="Genomic_DNA"/>
</dbReference>
<comment type="caution">
    <text evidence="1">The sequence shown here is derived from an EMBL/GenBank/DDBJ whole genome shotgun (WGS) entry which is preliminary data.</text>
</comment>
<reference evidence="1" key="1">
    <citation type="submission" date="2023-06" db="EMBL/GenBank/DDBJ databases">
        <title>Male Hemibagrus guttatus genome.</title>
        <authorList>
            <person name="Bian C."/>
        </authorList>
    </citation>
    <scope>NUCLEOTIDE SEQUENCE</scope>
    <source>
        <strain evidence="1">Male_cb2023</strain>
        <tissue evidence="1">Muscle</tissue>
    </source>
</reference>
<protein>
    <submittedName>
        <fullName evidence="1">Uncharacterized protein</fullName>
    </submittedName>
</protein>
<keyword evidence="2" id="KW-1185">Reference proteome</keyword>